<dbReference type="GeneID" id="27685227"/>
<sequence>MDEIMDSHPDDKTLQDLVSLALALVTALIAFYCVYSAMIPEMITLCEDQPKSALSAWTQTVRNLCELIKRHHLMLNQVSAQVRESSKFGALTAKQIEGLRQEITNVLNLLAEAREKSNLSTSSLEMEYRNAVDENQDLKATVQLLTDGNTLLESLYQASLAREAILTARIHDLEIELNTLNAKFEGCTSAIYGIAAGNQDELLSSDETGSTDLGDFQADREDVMNVKTSSAVEGRGTPVEEKPGDVLETTEKDTEFCGHLPVSASVGPEPDAVETPEDEDSVTPRTLSSILKVGEEDTEDSNSSSLLNTLSSSGAPQEESFELSNTASPSEHDTLTQATKDAPTLTSSSVILCKVEPGPPESDALDSGVTVPMDVAGDEENLKSSPNTSTDVSPEQTRSKDGASYNENPKFSELAASPYSSSSIPIPLKCKPTHTAHPSKSPSSPVVPNEAVFVPIAPATESAMAEGMQDMF</sequence>
<feature type="region of interest" description="Disordered" evidence="2">
    <location>
        <begin position="227"/>
        <end position="246"/>
    </location>
</feature>
<proteinExistence type="predicted"/>
<feature type="compositionally biased region" description="Low complexity" evidence="2">
    <location>
        <begin position="438"/>
        <end position="448"/>
    </location>
</feature>
<evidence type="ECO:0000256" key="1">
    <source>
        <dbReference type="SAM" id="Coils"/>
    </source>
</evidence>
<evidence type="ECO:0000313" key="4">
    <source>
        <dbReference type="EMBL" id="KND04140.1"/>
    </source>
</evidence>
<dbReference type="InParanoid" id="A0A0L0HTB7"/>
<dbReference type="OrthoDB" id="10255000at2759"/>
<keyword evidence="3" id="KW-0812">Transmembrane</keyword>
<feature type="coiled-coil region" evidence="1">
    <location>
        <begin position="96"/>
        <end position="183"/>
    </location>
</feature>
<dbReference type="Proteomes" id="UP000053201">
    <property type="component" value="Unassembled WGS sequence"/>
</dbReference>
<feature type="compositionally biased region" description="Low complexity" evidence="2">
    <location>
        <begin position="301"/>
        <end position="313"/>
    </location>
</feature>
<evidence type="ECO:0000256" key="3">
    <source>
        <dbReference type="SAM" id="Phobius"/>
    </source>
</evidence>
<reference evidence="4 5" key="1">
    <citation type="submission" date="2009-08" db="EMBL/GenBank/DDBJ databases">
        <title>The Genome Sequence of Spizellomyces punctatus strain DAOM BR117.</title>
        <authorList>
            <consortium name="The Broad Institute Genome Sequencing Platform"/>
            <person name="Russ C."/>
            <person name="Cuomo C."/>
            <person name="Shea T."/>
            <person name="Young S.K."/>
            <person name="Zeng Q."/>
            <person name="Koehrsen M."/>
            <person name="Haas B."/>
            <person name="Borodovsky M."/>
            <person name="Guigo R."/>
            <person name="Alvarado L."/>
            <person name="Berlin A."/>
            <person name="Bochicchio J."/>
            <person name="Borenstein D."/>
            <person name="Chapman S."/>
            <person name="Chen Z."/>
            <person name="Engels R."/>
            <person name="Freedman E."/>
            <person name="Gellesch M."/>
            <person name="Goldberg J."/>
            <person name="Griggs A."/>
            <person name="Gujja S."/>
            <person name="Heiman D."/>
            <person name="Hepburn T."/>
            <person name="Howarth C."/>
            <person name="Jen D."/>
            <person name="Larson L."/>
            <person name="Lewis B."/>
            <person name="Mehta T."/>
            <person name="Park D."/>
            <person name="Pearson M."/>
            <person name="Roberts A."/>
            <person name="Saif S."/>
            <person name="Shenoy N."/>
            <person name="Sisk P."/>
            <person name="Stolte C."/>
            <person name="Sykes S."/>
            <person name="Thomson T."/>
            <person name="Walk T."/>
            <person name="White J."/>
            <person name="Yandava C."/>
            <person name="Burger G."/>
            <person name="Gray M.W."/>
            <person name="Holland P.W.H."/>
            <person name="King N."/>
            <person name="Lang F.B.F."/>
            <person name="Roger A.J."/>
            <person name="Ruiz-Trillo I."/>
            <person name="Lander E."/>
            <person name="Nusbaum C."/>
        </authorList>
    </citation>
    <scope>NUCLEOTIDE SEQUENCE [LARGE SCALE GENOMIC DNA]</scope>
    <source>
        <strain evidence="4 5">DAOM BR117</strain>
    </source>
</reference>
<feature type="transmembrane region" description="Helical" evidence="3">
    <location>
        <begin position="17"/>
        <end position="35"/>
    </location>
</feature>
<evidence type="ECO:0000313" key="5">
    <source>
        <dbReference type="Proteomes" id="UP000053201"/>
    </source>
</evidence>
<dbReference type="RefSeq" id="XP_016612179.1">
    <property type="nucleotide sequence ID" value="XM_016749892.1"/>
</dbReference>
<feature type="compositionally biased region" description="Acidic residues" evidence="2">
    <location>
        <begin position="271"/>
        <end position="281"/>
    </location>
</feature>
<protein>
    <submittedName>
        <fullName evidence="4">Uncharacterized protein</fullName>
    </submittedName>
</protein>
<organism evidence="4 5">
    <name type="scientific">Spizellomyces punctatus (strain DAOM BR117)</name>
    <dbReference type="NCBI Taxonomy" id="645134"/>
    <lineage>
        <taxon>Eukaryota</taxon>
        <taxon>Fungi</taxon>
        <taxon>Fungi incertae sedis</taxon>
        <taxon>Chytridiomycota</taxon>
        <taxon>Chytridiomycota incertae sedis</taxon>
        <taxon>Chytridiomycetes</taxon>
        <taxon>Spizellomycetales</taxon>
        <taxon>Spizellomycetaceae</taxon>
        <taxon>Spizellomyces</taxon>
    </lineage>
</organism>
<feature type="compositionally biased region" description="Low complexity" evidence="2">
    <location>
        <begin position="417"/>
        <end position="427"/>
    </location>
</feature>
<accession>A0A0L0HTB7</accession>
<feature type="region of interest" description="Disordered" evidence="2">
    <location>
        <begin position="259"/>
        <end position="448"/>
    </location>
</feature>
<gene>
    <name evidence="4" type="ORF">SPPG_01575</name>
</gene>
<keyword evidence="3" id="KW-0472">Membrane</keyword>
<dbReference type="EMBL" id="KQ257451">
    <property type="protein sequence ID" value="KND04140.1"/>
    <property type="molecule type" value="Genomic_DNA"/>
</dbReference>
<evidence type="ECO:0000256" key="2">
    <source>
        <dbReference type="SAM" id="MobiDB-lite"/>
    </source>
</evidence>
<keyword evidence="3" id="KW-1133">Transmembrane helix</keyword>
<keyword evidence="1" id="KW-0175">Coiled coil</keyword>
<dbReference type="AlphaFoldDB" id="A0A0L0HTB7"/>
<feature type="compositionally biased region" description="Polar residues" evidence="2">
    <location>
        <begin position="322"/>
        <end position="350"/>
    </location>
</feature>
<name>A0A0L0HTB7_SPIPD</name>
<keyword evidence="5" id="KW-1185">Reference proteome</keyword>
<feature type="compositionally biased region" description="Polar residues" evidence="2">
    <location>
        <begin position="383"/>
        <end position="396"/>
    </location>
</feature>
<dbReference type="VEuPathDB" id="FungiDB:SPPG_01575"/>